<evidence type="ECO:0000256" key="1">
    <source>
        <dbReference type="SAM" id="Phobius"/>
    </source>
</evidence>
<evidence type="ECO:0000313" key="2">
    <source>
        <dbReference type="EMBL" id="GAO45522.1"/>
    </source>
</evidence>
<evidence type="ECO:0000313" key="3">
    <source>
        <dbReference type="Proteomes" id="UP000033121"/>
    </source>
</evidence>
<dbReference type="PANTHER" id="PTHR34219">
    <property type="entry name" value="IRON-REGULATED INNER MEMBRANE PROTEIN-RELATED"/>
    <property type="match status" value="1"/>
</dbReference>
<dbReference type="RefSeq" id="WP_046371541.1">
    <property type="nucleotide sequence ID" value="NZ_BBWV01000006.1"/>
</dbReference>
<keyword evidence="3" id="KW-1185">Reference proteome</keyword>
<feature type="transmembrane region" description="Helical" evidence="1">
    <location>
        <begin position="12"/>
        <end position="34"/>
    </location>
</feature>
<name>A0A0E9N6F0_9BACT</name>
<dbReference type="PANTHER" id="PTHR34219:SF3">
    <property type="entry name" value="BLL7967 PROTEIN"/>
    <property type="match status" value="1"/>
</dbReference>
<reference evidence="2 3" key="1">
    <citation type="submission" date="2015-04" db="EMBL/GenBank/DDBJ databases">
        <title>Whole genome shotgun sequence of Flavihumibacter petaseus NBRC 106054.</title>
        <authorList>
            <person name="Miyazawa S."/>
            <person name="Hosoyama A."/>
            <person name="Hashimoto M."/>
            <person name="Noguchi M."/>
            <person name="Tsuchikane K."/>
            <person name="Ohji S."/>
            <person name="Yamazoe A."/>
            <person name="Ichikawa N."/>
            <person name="Kimura A."/>
            <person name="Fujita N."/>
        </authorList>
    </citation>
    <scope>NUCLEOTIDE SEQUENCE [LARGE SCALE GENOMIC DNA]</scope>
    <source>
        <strain evidence="2 3">NBRC 106054</strain>
    </source>
</reference>
<dbReference type="Pfam" id="PF03929">
    <property type="entry name" value="PepSY_TM"/>
    <property type="match status" value="1"/>
</dbReference>
<feature type="transmembrane region" description="Helical" evidence="1">
    <location>
        <begin position="188"/>
        <end position="212"/>
    </location>
</feature>
<comment type="caution">
    <text evidence="2">The sequence shown here is derived from an EMBL/GenBank/DDBJ whole genome shotgun (WGS) entry which is preliminary data.</text>
</comment>
<dbReference type="InterPro" id="IPR005625">
    <property type="entry name" value="PepSY-ass_TM"/>
</dbReference>
<feature type="transmembrane region" description="Helical" evidence="1">
    <location>
        <begin position="340"/>
        <end position="360"/>
    </location>
</feature>
<dbReference type="STRING" id="1220578.FPE01S_06_00130"/>
<sequence>MTFKKIIGKLHLWLGLGSGLVVVFLGVTGCMLAFEKEIESLQSFRYVERQEKPFLPPSALYAVATKALPGKKAHGVTYLGPTQAVIVSYYDLDYYYLAFINPYTGELQKLKNMDQDFFRIVINGHFYLWLPPTIGQPIVASATLIFFVMMVTGIILWWPRNKAAAKQRFSIKWSASFKRKNYDLHNVLGFYMSWITIFIAITGLVWGFQWFARSLYFVSSGGKQLVEFYESPSAQGGKPAAGTAPAIDQLWDRFRGELKPGAYVEVHFPGSDTSSIEVAINPDANTYWKTDYRYFDQYTLQEIKVNHLFGRYKDASAADKIIRMNYDVHVGQILGLPGKILAFCGSMIAASLPITGFLIWRGRRRKKAVSLQGSATALSRNADAVLKTL</sequence>
<gene>
    <name evidence="2" type="ORF">FPE01S_06_00130</name>
</gene>
<dbReference type="Proteomes" id="UP000033121">
    <property type="component" value="Unassembled WGS sequence"/>
</dbReference>
<organism evidence="2 3">
    <name type="scientific">Flavihumibacter petaseus NBRC 106054</name>
    <dbReference type="NCBI Taxonomy" id="1220578"/>
    <lineage>
        <taxon>Bacteria</taxon>
        <taxon>Pseudomonadati</taxon>
        <taxon>Bacteroidota</taxon>
        <taxon>Chitinophagia</taxon>
        <taxon>Chitinophagales</taxon>
        <taxon>Chitinophagaceae</taxon>
        <taxon>Flavihumibacter</taxon>
    </lineage>
</organism>
<dbReference type="OrthoDB" id="111691at2"/>
<accession>A0A0E9N6F0</accession>
<keyword evidence="1" id="KW-0812">Transmembrane</keyword>
<dbReference type="PROSITE" id="PS51257">
    <property type="entry name" value="PROKAR_LIPOPROTEIN"/>
    <property type="match status" value="1"/>
</dbReference>
<dbReference type="AlphaFoldDB" id="A0A0E9N6F0"/>
<keyword evidence="1" id="KW-1133">Transmembrane helix</keyword>
<dbReference type="EMBL" id="BBWV01000006">
    <property type="protein sequence ID" value="GAO45522.1"/>
    <property type="molecule type" value="Genomic_DNA"/>
</dbReference>
<evidence type="ECO:0008006" key="4">
    <source>
        <dbReference type="Google" id="ProtNLM"/>
    </source>
</evidence>
<feature type="transmembrane region" description="Helical" evidence="1">
    <location>
        <begin position="138"/>
        <end position="158"/>
    </location>
</feature>
<proteinExistence type="predicted"/>
<keyword evidence="1" id="KW-0472">Membrane</keyword>
<protein>
    <recommendedName>
        <fullName evidence="4">PepSY domain-containing protein</fullName>
    </recommendedName>
</protein>